<reference evidence="9" key="2">
    <citation type="submission" date="2020-06" db="EMBL/GenBank/DDBJ databases">
        <authorList>
            <person name="Sheffer M."/>
        </authorList>
    </citation>
    <scope>NUCLEOTIDE SEQUENCE</scope>
</reference>
<gene>
    <name evidence="9" type="ORF">HNY73_020819</name>
</gene>
<feature type="compositionally biased region" description="Low complexity" evidence="7">
    <location>
        <begin position="644"/>
        <end position="655"/>
    </location>
</feature>
<dbReference type="PANTHER" id="PTHR47969">
    <property type="entry name" value="CHROMOSOME-ASSOCIATED KINESIN KIF4A-RELATED"/>
    <property type="match status" value="1"/>
</dbReference>
<evidence type="ECO:0000256" key="2">
    <source>
        <dbReference type="ARBA" id="ARBA00022741"/>
    </source>
</evidence>
<feature type="compositionally biased region" description="Polar residues" evidence="7">
    <location>
        <begin position="608"/>
        <end position="620"/>
    </location>
</feature>
<dbReference type="PROSITE" id="PS50067">
    <property type="entry name" value="KINESIN_MOTOR_2"/>
    <property type="match status" value="1"/>
</dbReference>
<evidence type="ECO:0000259" key="8">
    <source>
        <dbReference type="PROSITE" id="PS50067"/>
    </source>
</evidence>
<comment type="similarity">
    <text evidence="5 6">Belongs to the TRAFAC class myosin-kinesin ATPase superfamily. Kinesin family.</text>
</comment>
<dbReference type="GO" id="GO:0007018">
    <property type="term" value="P:microtubule-based movement"/>
    <property type="evidence" value="ECO:0007669"/>
    <property type="project" value="InterPro"/>
</dbReference>
<evidence type="ECO:0000256" key="4">
    <source>
        <dbReference type="ARBA" id="ARBA00023212"/>
    </source>
</evidence>
<proteinExistence type="inferred from homology"/>
<comment type="caution">
    <text evidence="9">The sequence shown here is derived from an EMBL/GenBank/DDBJ whole genome shotgun (WGS) entry which is preliminary data.</text>
</comment>
<keyword evidence="6" id="KW-0493">Microtubule</keyword>
<comment type="subcellular location">
    <subcellularLocation>
        <location evidence="1">Cytoplasm</location>
        <location evidence="1">Cytoskeleton</location>
    </subcellularLocation>
</comment>
<keyword evidence="5 6" id="KW-0505">Motor protein</keyword>
<evidence type="ECO:0000256" key="6">
    <source>
        <dbReference type="RuleBase" id="RU000394"/>
    </source>
</evidence>
<feature type="compositionally biased region" description="Basic and acidic residues" evidence="7">
    <location>
        <begin position="480"/>
        <end position="491"/>
    </location>
</feature>
<evidence type="ECO:0000256" key="3">
    <source>
        <dbReference type="ARBA" id="ARBA00022840"/>
    </source>
</evidence>
<dbReference type="InterPro" id="IPR001752">
    <property type="entry name" value="Kinesin_motor_dom"/>
</dbReference>
<dbReference type="GO" id="GO:0008017">
    <property type="term" value="F:microtubule binding"/>
    <property type="evidence" value="ECO:0007669"/>
    <property type="project" value="InterPro"/>
</dbReference>
<dbReference type="InterPro" id="IPR019821">
    <property type="entry name" value="Kinesin_motor_CS"/>
</dbReference>
<feature type="domain" description="Kinesin motor" evidence="8">
    <location>
        <begin position="52"/>
        <end position="377"/>
    </location>
</feature>
<evidence type="ECO:0000313" key="10">
    <source>
        <dbReference type="Proteomes" id="UP000807504"/>
    </source>
</evidence>
<keyword evidence="4" id="KW-0963">Cytoplasm</keyword>
<reference evidence="9" key="1">
    <citation type="journal article" date="2020" name="bioRxiv">
        <title>Chromosome-level reference genome of the European wasp spider Argiope bruennichi: a resource for studies on range expansion and evolutionary adaptation.</title>
        <authorList>
            <person name="Sheffer M.M."/>
            <person name="Hoppe A."/>
            <person name="Krehenwinkel H."/>
            <person name="Uhl G."/>
            <person name="Kuss A.W."/>
            <person name="Jensen L."/>
            <person name="Jensen C."/>
            <person name="Gillespie R.G."/>
            <person name="Hoff K.J."/>
            <person name="Prost S."/>
        </authorList>
    </citation>
    <scope>NUCLEOTIDE SEQUENCE</scope>
</reference>
<protein>
    <recommendedName>
        <fullName evidence="6">Kinesin-like protein</fullName>
    </recommendedName>
</protein>
<keyword evidence="4" id="KW-0206">Cytoskeleton</keyword>
<dbReference type="SMART" id="SM00129">
    <property type="entry name" value="KISc"/>
    <property type="match status" value="1"/>
</dbReference>
<dbReference type="GO" id="GO:0003777">
    <property type="term" value="F:microtubule motor activity"/>
    <property type="evidence" value="ECO:0007669"/>
    <property type="project" value="InterPro"/>
</dbReference>
<dbReference type="Proteomes" id="UP000807504">
    <property type="component" value="Unassembled WGS sequence"/>
</dbReference>
<dbReference type="InterPro" id="IPR027640">
    <property type="entry name" value="Kinesin-like_fam"/>
</dbReference>
<sequence>MAATRKWFPRMRKRRPPLKKIYSRYSSSYGPSSAASEDSVMSLGSDDGNFDNIHVVVRVRPLTRQEEGRKDIQAVRFPAEGQIAEAPRYLFHGLNQTHNERLMWNKRLMYGFRWFACTVLAYGQTGAGKTYTLTGPQSDDLLRPGVRPSPGVVHMAFAYLFNQIKQRKDIEYIVQASYMEIYKEQVLDLLNPSTKPLAVRWSKEKGFYAENLFSVECEDAGDLEGVLDEGRKNRQVRAHNMNEHSSRSHTILILTLTSEVRDSEDPTHYIRRYGKLFLVDLAGSEKTKKTNSRGETLKEANNINKSLLVLGNCISALADPRKRSSHIPYRDSTLTKLLADSLGGSGLALMIACVSPSRVNIAETLNTLRYASRAKRIKTKPMVRMDPREQLIISLKREVRVLRMENSFLRQQLHLDNGLLTNNKGAAAVRGNVLVDDMKPDELKTMLQQYMNDNESLREENAELRFTNDLLTRELERVNKENERLQKERTRSAKQTRRPDSITASRAVLGSSDSLIDSNTWNNGAWRSIIDADGEIEYMNNLNNNLTNNGRNLLNRQQQQLTPAKRKVGKSLGDITENQDENEEKQPVGLRRQRRNSWGSGIPRPVDNSRSSKSPPQHTPTDADAEEMFEDRITPESNPTTPGSKLPPLLSMLMPKSRDRKKSGNKSKLKDPIDGETSTLARDLEQVQKAIRGESRASMRPTR</sequence>
<feature type="compositionally biased region" description="Basic and acidic residues" evidence="7">
    <location>
        <begin position="682"/>
        <end position="697"/>
    </location>
</feature>
<feature type="region of interest" description="Disordered" evidence="7">
    <location>
        <begin position="558"/>
        <end position="703"/>
    </location>
</feature>
<dbReference type="AlphaFoldDB" id="A0A8T0E947"/>
<evidence type="ECO:0000256" key="7">
    <source>
        <dbReference type="SAM" id="MobiDB-lite"/>
    </source>
</evidence>
<dbReference type="Pfam" id="PF00225">
    <property type="entry name" value="Kinesin"/>
    <property type="match status" value="1"/>
</dbReference>
<dbReference type="PRINTS" id="PR00380">
    <property type="entry name" value="KINESINHEAVY"/>
</dbReference>
<organism evidence="9 10">
    <name type="scientific">Argiope bruennichi</name>
    <name type="common">Wasp spider</name>
    <name type="synonym">Aranea bruennichi</name>
    <dbReference type="NCBI Taxonomy" id="94029"/>
    <lineage>
        <taxon>Eukaryota</taxon>
        <taxon>Metazoa</taxon>
        <taxon>Ecdysozoa</taxon>
        <taxon>Arthropoda</taxon>
        <taxon>Chelicerata</taxon>
        <taxon>Arachnida</taxon>
        <taxon>Araneae</taxon>
        <taxon>Araneomorphae</taxon>
        <taxon>Entelegynae</taxon>
        <taxon>Araneoidea</taxon>
        <taxon>Araneidae</taxon>
        <taxon>Argiope</taxon>
    </lineage>
</organism>
<accession>A0A8T0E947</accession>
<dbReference type="GO" id="GO:0007052">
    <property type="term" value="P:mitotic spindle organization"/>
    <property type="evidence" value="ECO:0007669"/>
    <property type="project" value="TreeGrafter"/>
</dbReference>
<dbReference type="FunFam" id="3.40.850.10:FF:000080">
    <property type="entry name" value="Kinesin-like protein"/>
    <property type="match status" value="1"/>
</dbReference>
<dbReference type="SUPFAM" id="SSF52540">
    <property type="entry name" value="P-loop containing nucleoside triphosphate hydrolases"/>
    <property type="match status" value="1"/>
</dbReference>
<dbReference type="GO" id="GO:0005524">
    <property type="term" value="F:ATP binding"/>
    <property type="evidence" value="ECO:0007669"/>
    <property type="project" value="UniProtKB-UniRule"/>
</dbReference>
<feature type="compositionally biased region" description="Basic residues" evidence="7">
    <location>
        <begin position="658"/>
        <end position="667"/>
    </location>
</feature>
<keyword evidence="3 5" id="KW-0067">ATP-binding</keyword>
<dbReference type="InterPro" id="IPR036961">
    <property type="entry name" value="Kinesin_motor_dom_sf"/>
</dbReference>
<dbReference type="Gene3D" id="3.40.850.10">
    <property type="entry name" value="Kinesin motor domain"/>
    <property type="match status" value="1"/>
</dbReference>
<keyword evidence="2 5" id="KW-0547">Nucleotide-binding</keyword>
<evidence type="ECO:0000313" key="9">
    <source>
        <dbReference type="EMBL" id="KAF8767948.1"/>
    </source>
</evidence>
<dbReference type="GO" id="GO:0005875">
    <property type="term" value="C:microtubule associated complex"/>
    <property type="evidence" value="ECO:0007669"/>
    <property type="project" value="TreeGrafter"/>
</dbReference>
<dbReference type="PANTHER" id="PTHR47969:SF33">
    <property type="entry name" value="KINESIN-LIKE PROTEIN"/>
    <property type="match status" value="1"/>
</dbReference>
<evidence type="ECO:0000256" key="1">
    <source>
        <dbReference type="ARBA" id="ARBA00004245"/>
    </source>
</evidence>
<name>A0A8T0E947_ARGBR</name>
<feature type="region of interest" description="Disordered" evidence="7">
    <location>
        <begin position="480"/>
        <end position="503"/>
    </location>
</feature>
<dbReference type="InterPro" id="IPR027417">
    <property type="entry name" value="P-loop_NTPase"/>
</dbReference>
<dbReference type="CDD" id="cd00106">
    <property type="entry name" value="KISc"/>
    <property type="match status" value="1"/>
</dbReference>
<dbReference type="GO" id="GO:0051231">
    <property type="term" value="P:spindle elongation"/>
    <property type="evidence" value="ECO:0007669"/>
    <property type="project" value="TreeGrafter"/>
</dbReference>
<evidence type="ECO:0000256" key="5">
    <source>
        <dbReference type="PROSITE-ProRule" id="PRU00283"/>
    </source>
</evidence>
<dbReference type="GO" id="GO:0005874">
    <property type="term" value="C:microtubule"/>
    <property type="evidence" value="ECO:0007669"/>
    <property type="project" value="UniProtKB-KW"/>
</dbReference>
<feature type="binding site" evidence="5">
    <location>
        <begin position="123"/>
        <end position="130"/>
    </location>
    <ligand>
        <name>ATP</name>
        <dbReference type="ChEBI" id="CHEBI:30616"/>
    </ligand>
</feature>
<dbReference type="PROSITE" id="PS00411">
    <property type="entry name" value="KINESIN_MOTOR_1"/>
    <property type="match status" value="1"/>
</dbReference>
<dbReference type="EMBL" id="JABXBU010002230">
    <property type="protein sequence ID" value="KAF8767948.1"/>
    <property type="molecule type" value="Genomic_DNA"/>
</dbReference>
<keyword evidence="10" id="KW-1185">Reference proteome</keyword>